<keyword evidence="4" id="KW-0007">Acetylation</keyword>
<dbReference type="InterPro" id="IPR001406">
    <property type="entry name" value="PsdUridine_synth_TruA"/>
</dbReference>
<dbReference type="GeneID" id="113414500"/>
<dbReference type="GO" id="GO:0160154">
    <property type="term" value="F:tRNA pseudouridine(38/39) synthase activity"/>
    <property type="evidence" value="ECO:0007669"/>
    <property type="project" value="UniProtKB-EC"/>
</dbReference>
<comment type="catalytic activity">
    <reaction evidence="7">
        <text>uridine(38/39) in tRNA = pseudouridine(38/39) in tRNA</text>
        <dbReference type="Rhea" id="RHEA:42564"/>
        <dbReference type="Rhea" id="RHEA-COMP:10117"/>
        <dbReference type="Rhea" id="RHEA-COMP:10118"/>
        <dbReference type="ChEBI" id="CHEBI:65314"/>
        <dbReference type="ChEBI" id="CHEBI:65315"/>
        <dbReference type="EC" id="5.4.99.45"/>
    </reaction>
</comment>
<evidence type="ECO:0000256" key="7">
    <source>
        <dbReference type="ARBA" id="ARBA00050420"/>
    </source>
</evidence>
<sequence>MEVACRTALGGLRFPPTCAWKARGGRIGFTELTEGSLCSCILPMAKGTEETERLLKRIQELEETVQRLEGRLLENRKGPGEGNGVPASGKGKKRPQRPFNFSAYGQRHVALKIAYLGWEYQGFASQENTNNTIEEKLFEALGKTRLVVNRQTSNYHRCGRTDKGVSAFGQVISLDLRSNLSDNKSGVVTEGKSHISEEIRYTHILNQVLPPDIRVLAWAPVDPSFSARFSCLKRTYRYFFPHADLDVALMNTAAQRFIGTHDFRNLCKMDVANGVTNFQRTILTAEVKLADQERKVEELNPFQLYAFEVTGQAFLYHQVRCMMAILFLIGQRMEKPEIIDELFDIETNPRKPQYSMAVEFPLVLYDCEFENIQWNYDHQVQEFNVTRFQQLWTNHAIKSQVLYSMLWGLDFAKIPTEPASSNSTTILWREVSPPVHNHISALIEGVKARNYKPLMDRPKCEGLESRISHFVRRGRIEQPNLKKTKHSERELDEQMETKSSPVDSIQLDKEIPEQTAKRICISTD</sequence>
<reference evidence="16" key="1">
    <citation type="submission" date="2025-08" db="UniProtKB">
        <authorList>
            <consortium name="RefSeq"/>
        </authorList>
    </citation>
    <scope>IDENTIFICATION</scope>
</reference>
<dbReference type="EC" id="5.4.99.45" evidence="8"/>
<dbReference type="GO" id="GO:0005634">
    <property type="term" value="C:nucleus"/>
    <property type="evidence" value="ECO:0007669"/>
    <property type="project" value="UniProtKB-SubCell"/>
</dbReference>
<dbReference type="Gene3D" id="3.30.70.580">
    <property type="entry name" value="Pseudouridine synthase I, catalytic domain, N-terminal subdomain"/>
    <property type="match status" value="1"/>
</dbReference>
<dbReference type="PANTHER" id="PTHR11142:SF5">
    <property type="entry name" value="TRNA PSEUDOURIDINE(38_39) SYNTHASE"/>
    <property type="match status" value="1"/>
</dbReference>
<evidence type="ECO:0000259" key="14">
    <source>
        <dbReference type="Pfam" id="PF01416"/>
    </source>
</evidence>
<evidence type="ECO:0000256" key="3">
    <source>
        <dbReference type="ARBA" id="ARBA00022694"/>
    </source>
</evidence>
<name>A0A6J1U8G7_9SAUR</name>
<dbReference type="GO" id="GO:0003723">
    <property type="term" value="F:RNA binding"/>
    <property type="evidence" value="ECO:0007669"/>
    <property type="project" value="InterPro"/>
</dbReference>
<dbReference type="SUPFAM" id="SSF55120">
    <property type="entry name" value="Pseudouridine synthase"/>
    <property type="match status" value="1"/>
</dbReference>
<dbReference type="InterPro" id="IPR020094">
    <property type="entry name" value="TruA/RsuA/RluB/E/F_N"/>
</dbReference>
<dbReference type="InterPro" id="IPR020097">
    <property type="entry name" value="PsdUridine_synth_TruA_a/b_dom"/>
</dbReference>
<dbReference type="KEGG" id="nss:113414500"/>
<evidence type="ECO:0000256" key="9">
    <source>
        <dbReference type="ARBA" id="ARBA00074242"/>
    </source>
</evidence>
<evidence type="ECO:0000256" key="2">
    <source>
        <dbReference type="ARBA" id="ARBA00009375"/>
    </source>
</evidence>
<dbReference type="RefSeq" id="XP_026527217.1">
    <property type="nucleotide sequence ID" value="XM_026671432.1"/>
</dbReference>
<accession>A0A6J1U8G7</accession>
<evidence type="ECO:0000256" key="10">
    <source>
        <dbReference type="ARBA" id="ARBA00075152"/>
    </source>
</evidence>
<comment type="similarity">
    <text evidence="2">Belongs to the tRNA pseudouridine synthase TruA family.</text>
</comment>
<dbReference type="HAMAP" id="MF_00171">
    <property type="entry name" value="TruA"/>
    <property type="match status" value="1"/>
</dbReference>
<comment type="subcellular location">
    <subcellularLocation>
        <location evidence="1">Nucleus</location>
    </subcellularLocation>
</comment>
<dbReference type="CDD" id="cd02569">
    <property type="entry name" value="PseudoU_synth_ScPus3"/>
    <property type="match status" value="1"/>
</dbReference>
<dbReference type="GO" id="GO:0005737">
    <property type="term" value="C:cytoplasm"/>
    <property type="evidence" value="ECO:0007669"/>
    <property type="project" value="TreeGrafter"/>
</dbReference>
<keyword evidence="5" id="KW-0413">Isomerase</keyword>
<evidence type="ECO:0000256" key="1">
    <source>
        <dbReference type="ARBA" id="ARBA00004123"/>
    </source>
</evidence>
<dbReference type="NCBIfam" id="TIGR00071">
    <property type="entry name" value="hisT_truA"/>
    <property type="match status" value="1"/>
</dbReference>
<keyword evidence="6" id="KW-0539">Nucleus</keyword>
<evidence type="ECO:0000313" key="15">
    <source>
        <dbReference type="Proteomes" id="UP000504612"/>
    </source>
</evidence>
<dbReference type="GO" id="GO:1990481">
    <property type="term" value="P:mRNA pseudouridine synthesis"/>
    <property type="evidence" value="ECO:0007669"/>
    <property type="project" value="TreeGrafter"/>
</dbReference>
<dbReference type="FunFam" id="3.30.70.580:FF:000007">
    <property type="entry name" value="tRNA pseudouridine synthase"/>
    <property type="match status" value="1"/>
</dbReference>
<dbReference type="AlphaFoldDB" id="A0A6J1U8G7"/>
<keyword evidence="3" id="KW-0819">tRNA processing</keyword>
<feature type="domain" description="Pseudouridine synthase I TruA alpha/beta" evidence="14">
    <location>
        <begin position="253"/>
        <end position="370"/>
    </location>
</feature>
<evidence type="ECO:0000256" key="8">
    <source>
        <dbReference type="ARBA" id="ARBA00066567"/>
    </source>
</evidence>
<feature type="region of interest" description="Disordered" evidence="13">
    <location>
        <begin position="72"/>
        <end position="98"/>
    </location>
</feature>
<dbReference type="GO" id="GO:0031119">
    <property type="term" value="P:tRNA pseudouridine synthesis"/>
    <property type="evidence" value="ECO:0007669"/>
    <property type="project" value="UniProtKB-ARBA"/>
</dbReference>
<dbReference type="InterPro" id="IPR020095">
    <property type="entry name" value="PsdUridine_synth_TruA_C"/>
</dbReference>
<proteinExistence type="inferred from homology"/>
<dbReference type="Gene3D" id="3.30.70.660">
    <property type="entry name" value="Pseudouridine synthase I, catalytic domain, C-terminal subdomain"/>
    <property type="match status" value="1"/>
</dbReference>
<dbReference type="Pfam" id="PF01416">
    <property type="entry name" value="PseudoU_synth_1"/>
    <property type="match status" value="1"/>
</dbReference>
<organism evidence="15 16">
    <name type="scientific">Notechis scutatus</name>
    <name type="common">mainland tiger snake</name>
    <dbReference type="NCBI Taxonomy" id="8663"/>
    <lineage>
        <taxon>Eukaryota</taxon>
        <taxon>Metazoa</taxon>
        <taxon>Chordata</taxon>
        <taxon>Craniata</taxon>
        <taxon>Vertebrata</taxon>
        <taxon>Euteleostomi</taxon>
        <taxon>Lepidosauria</taxon>
        <taxon>Squamata</taxon>
        <taxon>Bifurcata</taxon>
        <taxon>Unidentata</taxon>
        <taxon>Episquamata</taxon>
        <taxon>Toxicofera</taxon>
        <taxon>Serpentes</taxon>
        <taxon>Colubroidea</taxon>
        <taxon>Elapidae</taxon>
        <taxon>Hydrophiinae</taxon>
        <taxon>Notechis</taxon>
    </lineage>
</organism>
<dbReference type="CTD" id="83480"/>
<protein>
    <recommendedName>
        <fullName evidence="9">tRNA pseudouridine(38/39) synthase</fullName>
        <ecNumber evidence="8">5.4.99.45</ecNumber>
    </recommendedName>
    <alternativeName>
        <fullName evidence="10">tRNA pseudouridine synthase 3</fullName>
    </alternativeName>
    <alternativeName>
        <fullName evidence="11">tRNA pseudouridylate synthase 3</fullName>
    </alternativeName>
    <alternativeName>
        <fullName evidence="12">tRNA-uridine isomerase 3</fullName>
    </alternativeName>
</protein>
<evidence type="ECO:0000256" key="11">
    <source>
        <dbReference type="ARBA" id="ARBA00079075"/>
    </source>
</evidence>
<evidence type="ECO:0000256" key="13">
    <source>
        <dbReference type="SAM" id="MobiDB-lite"/>
    </source>
</evidence>
<evidence type="ECO:0000256" key="12">
    <source>
        <dbReference type="ARBA" id="ARBA00080861"/>
    </source>
</evidence>
<dbReference type="InterPro" id="IPR041707">
    <property type="entry name" value="Pus3-like"/>
</dbReference>
<dbReference type="InterPro" id="IPR020103">
    <property type="entry name" value="PsdUridine_synth_cat_dom_sf"/>
</dbReference>
<dbReference type="Proteomes" id="UP000504612">
    <property type="component" value="Unplaced"/>
</dbReference>
<evidence type="ECO:0000256" key="6">
    <source>
        <dbReference type="ARBA" id="ARBA00023242"/>
    </source>
</evidence>
<dbReference type="FunFam" id="3.30.70.660:FF:000005">
    <property type="entry name" value="tRNA pseudouridine synthase"/>
    <property type="match status" value="1"/>
</dbReference>
<evidence type="ECO:0000313" key="16">
    <source>
        <dbReference type="RefSeq" id="XP_026527217.1"/>
    </source>
</evidence>
<keyword evidence="15" id="KW-1185">Reference proteome</keyword>
<evidence type="ECO:0000256" key="5">
    <source>
        <dbReference type="ARBA" id="ARBA00023235"/>
    </source>
</evidence>
<dbReference type="PANTHER" id="PTHR11142">
    <property type="entry name" value="PSEUDOURIDYLATE SYNTHASE"/>
    <property type="match status" value="1"/>
</dbReference>
<feature type="region of interest" description="Disordered" evidence="13">
    <location>
        <begin position="483"/>
        <end position="502"/>
    </location>
</feature>
<evidence type="ECO:0000256" key="4">
    <source>
        <dbReference type="ARBA" id="ARBA00022990"/>
    </source>
</evidence>
<gene>
    <name evidence="16" type="primary">PUS3</name>
</gene>